<dbReference type="Proteomes" id="UP000821845">
    <property type="component" value="Chromosome 3"/>
</dbReference>
<organism evidence="1 2">
    <name type="scientific">Hyalomma asiaticum</name>
    <name type="common">Tick</name>
    <dbReference type="NCBI Taxonomy" id="266040"/>
    <lineage>
        <taxon>Eukaryota</taxon>
        <taxon>Metazoa</taxon>
        <taxon>Ecdysozoa</taxon>
        <taxon>Arthropoda</taxon>
        <taxon>Chelicerata</taxon>
        <taxon>Arachnida</taxon>
        <taxon>Acari</taxon>
        <taxon>Parasitiformes</taxon>
        <taxon>Ixodida</taxon>
        <taxon>Ixodoidea</taxon>
        <taxon>Ixodidae</taxon>
        <taxon>Hyalomminae</taxon>
        <taxon>Hyalomma</taxon>
    </lineage>
</organism>
<keyword evidence="2" id="KW-1185">Reference proteome</keyword>
<gene>
    <name evidence="1" type="ORF">HPB50_005058</name>
</gene>
<protein>
    <submittedName>
        <fullName evidence="1">Uncharacterized protein</fullName>
    </submittedName>
</protein>
<name>A0ACB7SMP8_HYAAI</name>
<reference evidence="1" key="1">
    <citation type="submission" date="2020-05" db="EMBL/GenBank/DDBJ databases">
        <title>Large-scale comparative analyses of tick genomes elucidate their genetic diversity and vector capacities.</title>
        <authorList>
            <person name="Jia N."/>
            <person name="Wang J."/>
            <person name="Shi W."/>
            <person name="Du L."/>
            <person name="Sun Y."/>
            <person name="Zhan W."/>
            <person name="Jiang J."/>
            <person name="Wang Q."/>
            <person name="Zhang B."/>
            <person name="Ji P."/>
            <person name="Sakyi L.B."/>
            <person name="Cui X."/>
            <person name="Yuan T."/>
            <person name="Jiang B."/>
            <person name="Yang W."/>
            <person name="Lam T.T.-Y."/>
            <person name="Chang Q."/>
            <person name="Ding S."/>
            <person name="Wang X."/>
            <person name="Zhu J."/>
            <person name="Ruan X."/>
            <person name="Zhao L."/>
            <person name="Wei J."/>
            <person name="Que T."/>
            <person name="Du C."/>
            <person name="Cheng J."/>
            <person name="Dai P."/>
            <person name="Han X."/>
            <person name="Huang E."/>
            <person name="Gao Y."/>
            <person name="Liu J."/>
            <person name="Shao H."/>
            <person name="Ye R."/>
            <person name="Li L."/>
            <person name="Wei W."/>
            <person name="Wang X."/>
            <person name="Wang C."/>
            <person name="Yang T."/>
            <person name="Huo Q."/>
            <person name="Li W."/>
            <person name="Guo W."/>
            <person name="Chen H."/>
            <person name="Zhou L."/>
            <person name="Ni X."/>
            <person name="Tian J."/>
            <person name="Zhou Y."/>
            <person name="Sheng Y."/>
            <person name="Liu T."/>
            <person name="Pan Y."/>
            <person name="Xia L."/>
            <person name="Li J."/>
            <person name="Zhao F."/>
            <person name="Cao W."/>
        </authorList>
    </citation>
    <scope>NUCLEOTIDE SEQUENCE</scope>
    <source>
        <strain evidence="1">Hyas-2018</strain>
    </source>
</reference>
<proteinExistence type="predicted"/>
<comment type="caution">
    <text evidence="1">The sequence shown here is derived from an EMBL/GenBank/DDBJ whole genome shotgun (WGS) entry which is preliminary data.</text>
</comment>
<evidence type="ECO:0000313" key="2">
    <source>
        <dbReference type="Proteomes" id="UP000821845"/>
    </source>
</evidence>
<dbReference type="EMBL" id="CM023483">
    <property type="protein sequence ID" value="KAH6935306.1"/>
    <property type="molecule type" value="Genomic_DNA"/>
</dbReference>
<sequence>MTFLVSKIRRPQLMVILLTFTAGLLAAVFVLRKIRSRKKDPVLLVDPNALYTVVLKRREPIGRNVKLLRFSLPNYSQRLGVRVGEHIMVRALAGNRLLTRPYTPVSPCDRRGTFDIIVKVYKAGVSPQFPQGGVMSQFLDTLQPGDEVQIRGPRGKFVYEGHGSFVTAHGDRLPPVKRLGLIAAGSGVTPMLQLLRNMFADSTDCTLVRMIDVNRSTKDIIACSELNEYARTHPSTFRICHVLSELPSLQLMPGVIQGPLNRYIMAAHLPAPNSNSLILCCGPSALIDNVCRPALTDIGYKNEQVLFY</sequence>
<accession>A0ACB7SMP8</accession>
<evidence type="ECO:0000313" key="1">
    <source>
        <dbReference type="EMBL" id="KAH6935306.1"/>
    </source>
</evidence>